<reference evidence="2 3" key="1">
    <citation type="submission" date="2019-09" db="EMBL/GenBank/DDBJ databases">
        <title>FDA dAtabase for Regulatory Grade micrObial Sequences (FDA-ARGOS): Supporting development and validation of Infectious Disease Dx tests.</title>
        <authorList>
            <person name="Sciortino C."/>
            <person name="Tallon L."/>
            <person name="Sadzewicz L."/>
            <person name="Vavikolanu K."/>
            <person name="Mehta A."/>
            <person name="Aluvathingal J."/>
            <person name="Nadendla S."/>
            <person name="Nandy P."/>
            <person name="Geyer C."/>
            <person name="Yan Y."/>
            <person name="Sichtig H."/>
        </authorList>
    </citation>
    <scope>NUCLEOTIDE SEQUENCE [LARGE SCALE GENOMIC DNA]</scope>
    <source>
        <strain evidence="2 3">FDAARGOS_664</strain>
    </source>
</reference>
<proteinExistence type="predicted"/>
<protein>
    <recommendedName>
        <fullName evidence="4">Lipoprotein</fullName>
    </recommendedName>
</protein>
<dbReference type="OrthoDB" id="9928111at2"/>
<evidence type="ECO:0000313" key="2">
    <source>
        <dbReference type="EMBL" id="QET05784.1"/>
    </source>
</evidence>
<feature type="signal peptide" evidence="1">
    <location>
        <begin position="1"/>
        <end position="25"/>
    </location>
</feature>
<gene>
    <name evidence="2" type="ORF">FOB72_27855</name>
</gene>
<evidence type="ECO:0000313" key="3">
    <source>
        <dbReference type="Proteomes" id="UP000322822"/>
    </source>
</evidence>
<evidence type="ECO:0008006" key="4">
    <source>
        <dbReference type="Google" id="ProtNLM"/>
    </source>
</evidence>
<name>A0A5P2HDT7_9BURK</name>
<organism evidence="2 3">
    <name type="scientific">Cupriavidus pauculus</name>
    <dbReference type="NCBI Taxonomy" id="82633"/>
    <lineage>
        <taxon>Bacteria</taxon>
        <taxon>Pseudomonadati</taxon>
        <taxon>Pseudomonadota</taxon>
        <taxon>Betaproteobacteria</taxon>
        <taxon>Burkholderiales</taxon>
        <taxon>Burkholderiaceae</taxon>
        <taxon>Cupriavidus</taxon>
    </lineage>
</organism>
<dbReference type="AlphaFoldDB" id="A0A5P2HDT7"/>
<feature type="chain" id="PRO_5025006851" description="Lipoprotein" evidence="1">
    <location>
        <begin position="26"/>
        <end position="92"/>
    </location>
</feature>
<keyword evidence="1" id="KW-0732">Signal</keyword>
<accession>A0A5P2HDT7</accession>
<dbReference type="Proteomes" id="UP000322822">
    <property type="component" value="Chromosome 2"/>
</dbReference>
<dbReference type="RefSeq" id="WP_150376280.1">
    <property type="nucleotide sequence ID" value="NZ_CP044067.1"/>
</dbReference>
<sequence length="92" mass="10043">MTYRHLWLQLLIAFGGAAIVSMALAACLTTESSIGTSTLGASHRNGEYANRAGRASLATDRNVNPDMDRDMRGLRPADLRVYVNTTPTHQPR</sequence>
<evidence type="ECO:0000256" key="1">
    <source>
        <dbReference type="SAM" id="SignalP"/>
    </source>
</evidence>
<dbReference type="EMBL" id="CP044067">
    <property type="protein sequence ID" value="QET05784.1"/>
    <property type="molecule type" value="Genomic_DNA"/>
</dbReference>
<dbReference type="PROSITE" id="PS51257">
    <property type="entry name" value="PROKAR_LIPOPROTEIN"/>
    <property type="match status" value="1"/>
</dbReference>